<evidence type="ECO:0000259" key="5">
    <source>
        <dbReference type="PROSITE" id="PS51891"/>
    </source>
</evidence>
<evidence type="ECO:0000256" key="1">
    <source>
        <dbReference type="ARBA" id="ARBA00005495"/>
    </source>
</evidence>
<dbReference type="Pfam" id="PF04828">
    <property type="entry name" value="GFA"/>
    <property type="match status" value="1"/>
</dbReference>
<dbReference type="GO" id="GO:0046872">
    <property type="term" value="F:metal ion binding"/>
    <property type="evidence" value="ECO:0007669"/>
    <property type="project" value="UniProtKB-KW"/>
</dbReference>
<dbReference type="InterPro" id="IPR011057">
    <property type="entry name" value="Mss4-like_sf"/>
</dbReference>
<gene>
    <name evidence="6" type="ORF">N658DRAFT_517968</name>
</gene>
<keyword evidence="7" id="KW-1185">Reference proteome</keyword>
<keyword evidence="2" id="KW-0479">Metal-binding</keyword>
<dbReference type="SUPFAM" id="SSF51316">
    <property type="entry name" value="Mss4-like"/>
    <property type="match status" value="1"/>
</dbReference>
<dbReference type="PANTHER" id="PTHR33337:SF33">
    <property type="entry name" value="CENP-V_GFA DOMAIN-CONTAINING PROTEIN"/>
    <property type="match status" value="1"/>
</dbReference>
<sequence length="154" mass="17239">MDTSTEPSLEGGCACGFVRYRLLGKPLIVHCCHCKWCQRETGSAFVINALFSSNRINHLKSEPATFLTSSESGKGQTIARCPAIRFVRVGTLDQPQAIADPDVHIYTQFKMSWVELPSDVPAFDEFYDVAEVWGKETDERRYARDKSSRSGGTR</sequence>
<evidence type="ECO:0000256" key="2">
    <source>
        <dbReference type="ARBA" id="ARBA00022723"/>
    </source>
</evidence>
<comment type="similarity">
    <text evidence="1">Belongs to the Gfa family.</text>
</comment>
<evidence type="ECO:0000313" key="7">
    <source>
        <dbReference type="Proteomes" id="UP001305647"/>
    </source>
</evidence>
<comment type="caution">
    <text evidence="6">The sequence shown here is derived from an EMBL/GenBank/DDBJ whole genome shotgun (WGS) entry which is preliminary data.</text>
</comment>
<dbReference type="GO" id="GO:0016846">
    <property type="term" value="F:carbon-sulfur lyase activity"/>
    <property type="evidence" value="ECO:0007669"/>
    <property type="project" value="InterPro"/>
</dbReference>
<evidence type="ECO:0000313" key="6">
    <source>
        <dbReference type="EMBL" id="KAK4098487.1"/>
    </source>
</evidence>
<keyword evidence="3" id="KW-0862">Zinc</keyword>
<protein>
    <submittedName>
        <fullName evidence="6">Glutathione-dependent formaldehyde-activating</fullName>
    </submittedName>
</protein>
<dbReference type="Gene3D" id="3.90.1590.10">
    <property type="entry name" value="glutathione-dependent formaldehyde- activating enzyme (gfa)"/>
    <property type="match status" value="1"/>
</dbReference>
<dbReference type="PANTHER" id="PTHR33337">
    <property type="entry name" value="GFA DOMAIN-CONTAINING PROTEIN"/>
    <property type="match status" value="1"/>
</dbReference>
<keyword evidence="4" id="KW-0456">Lyase</keyword>
<reference evidence="6" key="2">
    <citation type="submission" date="2023-05" db="EMBL/GenBank/DDBJ databases">
        <authorList>
            <consortium name="Lawrence Berkeley National Laboratory"/>
            <person name="Steindorff A."/>
            <person name="Hensen N."/>
            <person name="Bonometti L."/>
            <person name="Westerberg I."/>
            <person name="Brannstrom I.O."/>
            <person name="Guillou S."/>
            <person name="Cros-Aarteil S."/>
            <person name="Calhoun S."/>
            <person name="Haridas S."/>
            <person name="Kuo A."/>
            <person name="Mondo S."/>
            <person name="Pangilinan J."/>
            <person name="Riley R."/>
            <person name="Labutti K."/>
            <person name="Andreopoulos B."/>
            <person name="Lipzen A."/>
            <person name="Chen C."/>
            <person name="Yanf M."/>
            <person name="Daum C."/>
            <person name="Ng V."/>
            <person name="Clum A."/>
            <person name="Ohm R."/>
            <person name="Martin F."/>
            <person name="Silar P."/>
            <person name="Natvig D."/>
            <person name="Lalanne C."/>
            <person name="Gautier V."/>
            <person name="Ament-Velasquez S.L."/>
            <person name="Kruys A."/>
            <person name="Hutchinson M.I."/>
            <person name="Powell A.J."/>
            <person name="Barry K."/>
            <person name="Miller A.N."/>
            <person name="Grigoriev I.V."/>
            <person name="Debuchy R."/>
            <person name="Gladieux P."/>
            <person name="Thoren M.H."/>
            <person name="Johannesson H."/>
        </authorList>
    </citation>
    <scope>NUCLEOTIDE SEQUENCE</scope>
    <source>
        <strain evidence="6">CBS 757.83</strain>
    </source>
</reference>
<name>A0AAN6SZF6_9PEZI</name>
<dbReference type="PROSITE" id="PS51891">
    <property type="entry name" value="CENP_V_GFA"/>
    <property type="match status" value="1"/>
</dbReference>
<reference evidence="6" key="1">
    <citation type="journal article" date="2023" name="Mol. Phylogenet. Evol.">
        <title>Genome-scale phylogeny and comparative genomics of the fungal order Sordariales.</title>
        <authorList>
            <person name="Hensen N."/>
            <person name="Bonometti L."/>
            <person name="Westerberg I."/>
            <person name="Brannstrom I.O."/>
            <person name="Guillou S."/>
            <person name="Cros-Aarteil S."/>
            <person name="Calhoun S."/>
            <person name="Haridas S."/>
            <person name="Kuo A."/>
            <person name="Mondo S."/>
            <person name="Pangilinan J."/>
            <person name="Riley R."/>
            <person name="LaButti K."/>
            <person name="Andreopoulos B."/>
            <person name="Lipzen A."/>
            <person name="Chen C."/>
            <person name="Yan M."/>
            <person name="Daum C."/>
            <person name="Ng V."/>
            <person name="Clum A."/>
            <person name="Steindorff A."/>
            <person name="Ohm R.A."/>
            <person name="Martin F."/>
            <person name="Silar P."/>
            <person name="Natvig D.O."/>
            <person name="Lalanne C."/>
            <person name="Gautier V."/>
            <person name="Ament-Velasquez S.L."/>
            <person name="Kruys A."/>
            <person name="Hutchinson M.I."/>
            <person name="Powell A.J."/>
            <person name="Barry K."/>
            <person name="Miller A.N."/>
            <person name="Grigoriev I.V."/>
            <person name="Debuchy R."/>
            <person name="Gladieux P."/>
            <person name="Hiltunen Thoren M."/>
            <person name="Johannesson H."/>
        </authorList>
    </citation>
    <scope>NUCLEOTIDE SEQUENCE</scope>
    <source>
        <strain evidence="6">CBS 757.83</strain>
    </source>
</reference>
<proteinExistence type="inferred from homology"/>
<dbReference type="EMBL" id="MU863658">
    <property type="protein sequence ID" value="KAK4098487.1"/>
    <property type="molecule type" value="Genomic_DNA"/>
</dbReference>
<feature type="domain" description="CENP-V/GFA" evidence="5">
    <location>
        <begin position="9"/>
        <end position="124"/>
    </location>
</feature>
<accession>A0AAN6SZF6</accession>
<evidence type="ECO:0000256" key="3">
    <source>
        <dbReference type="ARBA" id="ARBA00022833"/>
    </source>
</evidence>
<evidence type="ECO:0000256" key="4">
    <source>
        <dbReference type="ARBA" id="ARBA00023239"/>
    </source>
</evidence>
<organism evidence="6 7">
    <name type="scientific">Parathielavia hyrcaniae</name>
    <dbReference type="NCBI Taxonomy" id="113614"/>
    <lineage>
        <taxon>Eukaryota</taxon>
        <taxon>Fungi</taxon>
        <taxon>Dikarya</taxon>
        <taxon>Ascomycota</taxon>
        <taxon>Pezizomycotina</taxon>
        <taxon>Sordariomycetes</taxon>
        <taxon>Sordariomycetidae</taxon>
        <taxon>Sordariales</taxon>
        <taxon>Chaetomiaceae</taxon>
        <taxon>Parathielavia</taxon>
    </lineage>
</organism>
<dbReference type="InterPro" id="IPR006913">
    <property type="entry name" value="CENP-V/GFA"/>
</dbReference>
<dbReference type="AlphaFoldDB" id="A0AAN6SZF6"/>
<dbReference type="Proteomes" id="UP001305647">
    <property type="component" value="Unassembled WGS sequence"/>
</dbReference>